<dbReference type="InterPro" id="IPR050389">
    <property type="entry name" value="LysR-type_TF"/>
</dbReference>
<keyword evidence="3" id="KW-0238">DNA-binding</keyword>
<dbReference type="Gene3D" id="3.40.190.10">
    <property type="entry name" value="Periplasmic binding protein-like II"/>
    <property type="match status" value="2"/>
</dbReference>
<dbReference type="EMBL" id="QFQI01000014">
    <property type="protein sequence ID" value="PZQ58698.1"/>
    <property type="molecule type" value="Genomic_DNA"/>
</dbReference>
<evidence type="ECO:0000256" key="2">
    <source>
        <dbReference type="ARBA" id="ARBA00023015"/>
    </source>
</evidence>
<comment type="caution">
    <text evidence="6">The sequence shown here is derived from an EMBL/GenBank/DDBJ whole genome shotgun (WGS) entry which is preliminary data.</text>
</comment>
<dbReference type="SUPFAM" id="SSF46785">
    <property type="entry name" value="Winged helix' DNA-binding domain"/>
    <property type="match status" value="1"/>
</dbReference>
<dbReference type="InterPro" id="IPR037402">
    <property type="entry name" value="YidZ_PBP2"/>
</dbReference>
<keyword evidence="2" id="KW-0805">Transcription regulation</keyword>
<evidence type="ECO:0000256" key="4">
    <source>
        <dbReference type="ARBA" id="ARBA00023163"/>
    </source>
</evidence>
<dbReference type="GO" id="GO:0003677">
    <property type="term" value="F:DNA binding"/>
    <property type="evidence" value="ECO:0007669"/>
    <property type="project" value="UniProtKB-KW"/>
</dbReference>
<name>A0A2W5P2A9_9SPHN</name>
<keyword evidence="4" id="KW-0804">Transcription</keyword>
<dbReference type="InterPro" id="IPR036388">
    <property type="entry name" value="WH-like_DNA-bd_sf"/>
</dbReference>
<dbReference type="PRINTS" id="PR00039">
    <property type="entry name" value="HTHLYSR"/>
</dbReference>
<proteinExistence type="inferred from homology"/>
<evidence type="ECO:0000313" key="6">
    <source>
        <dbReference type="EMBL" id="PZQ58698.1"/>
    </source>
</evidence>
<dbReference type="AlphaFoldDB" id="A0A2W5P2A9"/>
<feature type="domain" description="HTH lysR-type" evidence="5">
    <location>
        <begin position="1"/>
        <end position="52"/>
    </location>
</feature>
<dbReference type="Pfam" id="PF00126">
    <property type="entry name" value="HTH_1"/>
    <property type="match status" value="1"/>
</dbReference>
<comment type="similarity">
    <text evidence="1">Belongs to the LysR transcriptional regulatory family.</text>
</comment>
<evidence type="ECO:0000259" key="5">
    <source>
        <dbReference type="PROSITE" id="PS50931"/>
    </source>
</evidence>
<dbReference type="GO" id="GO:0003700">
    <property type="term" value="F:DNA-binding transcription factor activity"/>
    <property type="evidence" value="ECO:0007669"/>
    <property type="project" value="InterPro"/>
</dbReference>
<accession>A0A2W5P2A9</accession>
<evidence type="ECO:0000256" key="3">
    <source>
        <dbReference type="ARBA" id="ARBA00023125"/>
    </source>
</evidence>
<dbReference type="PANTHER" id="PTHR30118:SF15">
    <property type="entry name" value="TRANSCRIPTIONAL REGULATORY PROTEIN"/>
    <property type="match status" value="1"/>
</dbReference>
<reference evidence="6 7" key="1">
    <citation type="submission" date="2017-08" db="EMBL/GenBank/DDBJ databases">
        <title>Infants hospitalized years apart are colonized by the same room-sourced microbial strains.</title>
        <authorList>
            <person name="Brooks B."/>
            <person name="Olm M.R."/>
            <person name="Firek B.A."/>
            <person name="Baker R."/>
            <person name="Thomas B.C."/>
            <person name="Morowitz M.J."/>
            <person name="Banfield J.F."/>
        </authorList>
    </citation>
    <scope>NUCLEOTIDE SEQUENCE [LARGE SCALE GENOMIC DNA]</scope>
    <source>
        <strain evidence="6">S2_005_001_R1_22</strain>
    </source>
</reference>
<dbReference type="CDD" id="cd08417">
    <property type="entry name" value="PBP2_Nitroaromatics_like"/>
    <property type="match status" value="1"/>
</dbReference>
<sequence>MILAVLLQTRSITRAAKRLGMSQPTVSRALGQLRQTLADPLLVRSGGKMTLTQRAVELARPLESWMATTSTLLQPTAFAPAALDRRFVIASSDYGVLSVIHPLLPAIRDEAPDCRIEVSAYSEDMFQKLASGEIDVIITGFEPDLSVGYARRLFAETHSVILRHGHPLVSVGSGSVPLDQYLAWPHIAVSVGTEGYDHVAFCLAELNVERQVLVRVPYFYAAPDLIGTSDAILTMPTRAAAHFARLHGLSCLPAPGQISGFDYWALMHERSVRDPATQWLIDMLSSAPSGDGAVPDRLVDAREVRLEGSPVEPAR</sequence>
<dbReference type="InterPro" id="IPR000847">
    <property type="entry name" value="LysR_HTH_N"/>
</dbReference>
<dbReference type="Gene3D" id="1.10.10.10">
    <property type="entry name" value="Winged helix-like DNA-binding domain superfamily/Winged helix DNA-binding domain"/>
    <property type="match status" value="1"/>
</dbReference>
<evidence type="ECO:0000256" key="1">
    <source>
        <dbReference type="ARBA" id="ARBA00009437"/>
    </source>
</evidence>
<organism evidence="6 7">
    <name type="scientific">Sphingomonas taxi</name>
    <dbReference type="NCBI Taxonomy" id="1549858"/>
    <lineage>
        <taxon>Bacteria</taxon>
        <taxon>Pseudomonadati</taxon>
        <taxon>Pseudomonadota</taxon>
        <taxon>Alphaproteobacteria</taxon>
        <taxon>Sphingomonadales</taxon>
        <taxon>Sphingomonadaceae</taxon>
        <taxon>Sphingomonas</taxon>
    </lineage>
</organism>
<evidence type="ECO:0000313" key="7">
    <source>
        <dbReference type="Proteomes" id="UP000249229"/>
    </source>
</evidence>
<dbReference type="InterPro" id="IPR036390">
    <property type="entry name" value="WH_DNA-bd_sf"/>
</dbReference>
<dbReference type="Pfam" id="PF03466">
    <property type="entry name" value="LysR_substrate"/>
    <property type="match status" value="1"/>
</dbReference>
<gene>
    <name evidence="6" type="ORF">DI544_13470</name>
</gene>
<dbReference type="PANTHER" id="PTHR30118">
    <property type="entry name" value="HTH-TYPE TRANSCRIPTIONAL REGULATOR LEUO-RELATED"/>
    <property type="match status" value="1"/>
</dbReference>
<dbReference type="InterPro" id="IPR005119">
    <property type="entry name" value="LysR_subst-bd"/>
</dbReference>
<protein>
    <submittedName>
        <fullName evidence="6">LysR family transcriptional regulator</fullName>
    </submittedName>
</protein>
<dbReference type="PROSITE" id="PS50931">
    <property type="entry name" value="HTH_LYSR"/>
    <property type="match status" value="1"/>
</dbReference>
<dbReference type="SUPFAM" id="SSF53850">
    <property type="entry name" value="Periplasmic binding protein-like II"/>
    <property type="match status" value="1"/>
</dbReference>
<dbReference type="Proteomes" id="UP000249229">
    <property type="component" value="Unassembled WGS sequence"/>
</dbReference>